<dbReference type="PANTHER" id="PTHR11228">
    <property type="entry name" value="RADICAL SAM DOMAIN PROTEIN"/>
    <property type="match status" value="1"/>
</dbReference>
<dbReference type="InterPro" id="IPR013785">
    <property type="entry name" value="Aldolase_TIM"/>
</dbReference>
<dbReference type="PIRSF" id="PIRSF037420">
    <property type="entry name" value="PQQ_syn_pqqE"/>
    <property type="match status" value="1"/>
</dbReference>
<dbReference type="InterPro" id="IPR023885">
    <property type="entry name" value="4Fe4S-binding_SPASM_dom"/>
</dbReference>
<dbReference type="InterPro" id="IPR058240">
    <property type="entry name" value="rSAM_sf"/>
</dbReference>
<proteinExistence type="predicted"/>
<dbReference type="EMBL" id="SPMZ01000018">
    <property type="protein sequence ID" value="NMQ18995.1"/>
    <property type="molecule type" value="Genomic_DNA"/>
</dbReference>
<evidence type="ECO:0000256" key="6">
    <source>
        <dbReference type="ARBA" id="ARBA00023004"/>
    </source>
</evidence>
<dbReference type="InterPro" id="IPR017200">
    <property type="entry name" value="PqqE-like"/>
</dbReference>
<dbReference type="SFLD" id="SFLDG01067">
    <property type="entry name" value="SPASM/twitch_domain_containing"/>
    <property type="match status" value="1"/>
</dbReference>
<evidence type="ECO:0000256" key="4">
    <source>
        <dbReference type="ARBA" id="ARBA00022723"/>
    </source>
</evidence>
<evidence type="ECO:0000256" key="1">
    <source>
        <dbReference type="ARBA" id="ARBA00001966"/>
    </source>
</evidence>
<sequence length="324" mass="35868">MSYQALLTKAVNGNIPFSVLLELTYRCNLDCYYCYNDRTNGGRSLSVAQYVSLFADLRELATMNLTFSGGEPLAHPHFFTLGARARALGFVIRVKSNGHRLNGRLARRLLNEVDPFVVEISLHGASAATHERQTQVAGSFGRLLTNLEQMQALGLRVQLNSTLTAWNETEMEAMSALAERIALPLRWNVQITPRDNGDRAPLDIAASPQAISRLRGLLEQRRGTETTIDLDPPPPWGKYCGAGASGLTVDPWGNVYPCVQWRVPAGNLHRENVRDIWERSPVLQSVRVRTEALAATVKARTAEATKEWFCPALVETGGGEERLL</sequence>
<keyword evidence="7" id="KW-0411">Iron-sulfur</keyword>
<evidence type="ECO:0000259" key="8">
    <source>
        <dbReference type="PROSITE" id="PS51918"/>
    </source>
</evidence>
<keyword evidence="5" id="KW-0560">Oxidoreductase</keyword>
<dbReference type="RefSeq" id="WP_169248258.1">
    <property type="nucleotide sequence ID" value="NZ_SPMZ01000018.1"/>
</dbReference>
<dbReference type="Pfam" id="PF13186">
    <property type="entry name" value="SPASM"/>
    <property type="match status" value="1"/>
</dbReference>
<keyword evidence="4" id="KW-0479">Metal-binding</keyword>
<dbReference type="SFLD" id="SFLDS00029">
    <property type="entry name" value="Radical_SAM"/>
    <property type="match status" value="1"/>
</dbReference>
<dbReference type="InterPro" id="IPR000385">
    <property type="entry name" value="MoaA_NifB_PqqE_Fe-S-bd_CS"/>
</dbReference>
<dbReference type="SFLD" id="SFLDG01386">
    <property type="entry name" value="main_SPASM_domain-containing"/>
    <property type="match status" value="1"/>
</dbReference>
<keyword evidence="6" id="KW-0408">Iron</keyword>
<gene>
    <name evidence="9" type="ORF">E4P82_07100</name>
</gene>
<comment type="cofactor">
    <cofactor evidence="1">
        <name>[4Fe-4S] cluster</name>
        <dbReference type="ChEBI" id="CHEBI:49883"/>
    </cofactor>
</comment>
<keyword evidence="10" id="KW-1185">Reference proteome</keyword>
<dbReference type="Gene3D" id="3.20.20.70">
    <property type="entry name" value="Aldolase class I"/>
    <property type="match status" value="1"/>
</dbReference>
<dbReference type="PANTHER" id="PTHR11228:SF7">
    <property type="entry name" value="PQQA PEPTIDE CYCLASE"/>
    <property type="match status" value="1"/>
</dbReference>
<name>A0ABX1TKK3_9GAMM</name>
<feature type="domain" description="Radical SAM core" evidence="8">
    <location>
        <begin position="13"/>
        <end position="229"/>
    </location>
</feature>
<dbReference type="SUPFAM" id="SSF102114">
    <property type="entry name" value="Radical SAM enzymes"/>
    <property type="match status" value="1"/>
</dbReference>
<dbReference type="InterPro" id="IPR007197">
    <property type="entry name" value="rSAM"/>
</dbReference>
<organism evidence="9 10">
    <name type="scientific">Candidatus Competibacter phosphatis</name>
    <dbReference type="NCBI Taxonomy" id="221280"/>
    <lineage>
        <taxon>Bacteria</taxon>
        <taxon>Pseudomonadati</taxon>
        <taxon>Pseudomonadota</taxon>
        <taxon>Gammaproteobacteria</taxon>
        <taxon>Candidatus Competibacteraceae</taxon>
        <taxon>Candidatus Competibacter</taxon>
    </lineage>
</organism>
<dbReference type="Proteomes" id="UP000760480">
    <property type="component" value="Unassembled WGS sequence"/>
</dbReference>
<protein>
    <submittedName>
        <fullName evidence="9">Radical SAM protein</fullName>
    </submittedName>
</protein>
<evidence type="ECO:0000313" key="9">
    <source>
        <dbReference type="EMBL" id="NMQ18995.1"/>
    </source>
</evidence>
<dbReference type="PROSITE" id="PS01305">
    <property type="entry name" value="MOAA_NIFB_PQQE"/>
    <property type="match status" value="1"/>
</dbReference>
<evidence type="ECO:0000256" key="7">
    <source>
        <dbReference type="ARBA" id="ARBA00023014"/>
    </source>
</evidence>
<evidence type="ECO:0000313" key="10">
    <source>
        <dbReference type="Proteomes" id="UP000760480"/>
    </source>
</evidence>
<dbReference type="CDD" id="cd01335">
    <property type="entry name" value="Radical_SAM"/>
    <property type="match status" value="1"/>
</dbReference>
<evidence type="ECO:0000256" key="3">
    <source>
        <dbReference type="ARBA" id="ARBA00022691"/>
    </source>
</evidence>
<evidence type="ECO:0000256" key="2">
    <source>
        <dbReference type="ARBA" id="ARBA00022485"/>
    </source>
</evidence>
<keyword evidence="2" id="KW-0004">4Fe-4S</keyword>
<accession>A0ABX1TKK3</accession>
<comment type="caution">
    <text evidence="9">The sequence shown here is derived from an EMBL/GenBank/DDBJ whole genome shotgun (WGS) entry which is preliminary data.</text>
</comment>
<reference evidence="9 10" key="1">
    <citation type="submission" date="2019-03" db="EMBL/GenBank/DDBJ databases">
        <title>Metabolic reconstructions from genomes of highly enriched 'Candidatus Accumulibacter' and 'Candidatus Competibacter' bioreactor populations.</title>
        <authorList>
            <person name="Annavajhala M.K."/>
            <person name="Welles L."/>
            <person name="Abbas B."/>
            <person name="Sorokin D."/>
            <person name="Park H."/>
            <person name="Van Loosdrecht M."/>
            <person name="Chandran K."/>
        </authorList>
    </citation>
    <scope>NUCLEOTIDE SEQUENCE [LARGE SCALE GENOMIC DNA]</scope>
    <source>
        <strain evidence="9 10">SBR_G</strain>
    </source>
</reference>
<keyword evidence="3" id="KW-0949">S-adenosyl-L-methionine</keyword>
<dbReference type="InterPro" id="IPR050377">
    <property type="entry name" value="Radical_SAM_PqqE_MftC-like"/>
</dbReference>
<dbReference type="PROSITE" id="PS51918">
    <property type="entry name" value="RADICAL_SAM"/>
    <property type="match status" value="1"/>
</dbReference>
<evidence type="ECO:0000256" key="5">
    <source>
        <dbReference type="ARBA" id="ARBA00023002"/>
    </source>
</evidence>
<dbReference type="Pfam" id="PF04055">
    <property type="entry name" value="Radical_SAM"/>
    <property type="match status" value="1"/>
</dbReference>